<dbReference type="Proteomes" id="UP001152798">
    <property type="component" value="Chromosome 6"/>
</dbReference>
<feature type="transmembrane region" description="Helical" evidence="1">
    <location>
        <begin position="77"/>
        <end position="96"/>
    </location>
</feature>
<sequence>MLMQEMQFLCFCSHAPPVAFFSAAGPQGRQGFSFFLLRFLANGRTKILCRSGIYVLCHLRSASGTSSTRNAPATAMASFRVFVVFAVAAICAVAAAEEKKEGMMMMKYADDDGSYWPGKYERSLVMPAIHGVVPGVVPAMHAVHPAVYPYGYAHLPAATRAYVI</sequence>
<accession>A0A9P0HNE4</accession>
<organism evidence="2 3">
    <name type="scientific">Nezara viridula</name>
    <name type="common">Southern green stink bug</name>
    <name type="synonym">Cimex viridulus</name>
    <dbReference type="NCBI Taxonomy" id="85310"/>
    <lineage>
        <taxon>Eukaryota</taxon>
        <taxon>Metazoa</taxon>
        <taxon>Ecdysozoa</taxon>
        <taxon>Arthropoda</taxon>
        <taxon>Hexapoda</taxon>
        <taxon>Insecta</taxon>
        <taxon>Pterygota</taxon>
        <taxon>Neoptera</taxon>
        <taxon>Paraneoptera</taxon>
        <taxon>Hemiptera</taxon>
        <taxon>Heteroptera</taxon>
        <taxon>Panheteroptera</taxon>
        <taxon>Pentatomomorpha</taxon>
        <taxon>Pentatomoidea</taxon>
        <taxon>Pentatomidae</taxon>
        <taxon>Pentatominae</taxon>
        <taxon>Nezara</taxon>
    </lineage>
</organism>
<evidence type="ECO:0000313" key="3">
    <source>
        <dbReference type="Proteomes" id="UP001152798"/>
    </source>
</evidence>
<dbReference type="EMBL" id="OV725082">
    <property type="protein sequence ID" value="CAH1404792.1"/>
    <property type="molecule type" value="Genomic_DNA"/>
</dbReference>
<reference evidence="2" key="1">
    <citation type="submission" date="2022-01" db="EMBL/GenBank/DDBJ databases">
        <authorList>
            <person name="King R."/>
        </authorList>
    </citation>
    <scope>NUCLEOTIDE SEQUENCE</scope>
</reference>
<protein>
    <submittedName>
        <fullName evidence="2">Uncharacterized protein</fullName>
    </submittedName>
</protein>
<gene>
    <name evidence="2" type="ORF">NEZAVI_LOCUS13138</name>
</gene>
<keyword evidence="1" id="KW-1133">Transmembrane helix</keyword>
<evidence type="ECO:0000313" key="2">
    <source>
        <dbReference type="EMBL" id="CAH1404792.1"/>
    </source>
</evidence>
<keyword evidence="1" id="KW-0472">Membrane</keyword>
<dbReference type="AlphaFoldDB" id="A0A9P0HNE4"/>
<keyword evidence="3" id="KW-1185">Reference proteome</keyword>
<name>A0A9P0HNE4_NEZVI</name>
<evidence type="ECO:0000256" key="1">
    <source>
        <dbReference type="SAM" id="Phobius"/>
    </source>
</evidence>
<keyword evidence="1" id="KW-0812">Transmembrane</keyword>
<proteinExistence type="predicted"/>